<evidence type="ECO:0000313" key="1">
    <source>
        <dbReference type="EMBL" id="QQK05322.1"/>
    </source>
</evidence>
<name>A0A7T7AK47_9BURK</name>
<dbReference type="RefSeq" id="WP_175750810.1">
    <property type="nucleotide sequence ID" value="NZ_CADETT010000006.1"/>
</dbReference>
<dbReference type="AlphaFoldDB" id="A0A7T7AK47"/>
<evidence type="ECO:0000313" key="2">
    <source>
        <dbReference type="Proteomes" id="UP000596205"/>
    </source>
</evidence>
<accession>A0A7T7AK47</accession>
<reference evidence="1 2" key="1">
    <citation type="submission" date="2020-12" db="EMBL/GenBank/DDBJ databases">
        <title>Complete genome sequence of Burkholderia anthina BJQ0011.</title>
        <authorList>
            <person name="Xu Y."/>
        </authorList>
    </citation>
    <scope>NUCLEOTIDE SEQUENCE [LARGE SCALE GENOMIC DNA]</scope>
    <source>
        <strain evidence="1 2">BJQ0011</strain>
    </source>
</reference>
<gene>
    <name evidence="1" type="ORF">JFN94_29030</name>
</gene>
<organism evidence="1 2">
    <name type="scientific">Burkholderia anthina</name>
    <dbReference type="NCBI Taxonomy" id="179879"/>
    <lineage>
        <taxon>Bacteria</taxon>
        <taxon>Pseudomonadati</taxon>
        <taxon>Pseudomonadota</taxon>
        <taxon>Betaproteobacteria</taxon>
        <taxon>Burkholderiales</taxon>
        <taxon>Burkholderiaceae</taxon>
        <taxon>Burkholderia</taxon>
        <taxon>Burkholderia cepacia complex</taxon>
    </lineage>
</organism>
<dbReference type="Proteomes" id="UP000596205">
    <property type="component" value="Chromosome 2"/>
</dbReference>
<sequence>MHAVTMTIDTPSVGDAFDFQYGHIATLLRARTHLDDIFPAPIHDAFSKP</sequence>
<dbReference type="KEGG" id="bann:JFN94_29030"/>
<protein>
    <submittedName>
        <fullName evidence="1">Uncharacterized protein</fullName>
    </submittedName>
</protein>
<proteinExistence type="predicted"/>
<dbReference type="EMBL" id="CP066770">
    <property type="protein sequence ID" value="QQK05322.1"/>
    <property type="molecule type" value="Genomic_DNA"/>
</dbReference>